<protein>
    <submittedName>
        <fullName evidence="8">Alpha-ketoglutarate dependent xanthine dioxygenase-1</fullName>
    </submittedName>
</protein>
<keyword evidence="5" id="KW-0560">Oxidoreductase</keyword>
<sequence length="390" mass="44261">MLLEDRIRIVPLSDDLRKSSRLGAEVLLPGASTSFDLKSLSREDKAILRQAFYDQGILLIRNQHDLNPDVLYDVAELIDPHPTHFHSGGKRQVTDPKNILALNGCNRLPRAPQVTVIGKGHYEGYEGIPELDLKHLDHLSFHENPLSESQIAEGLTRPYRWHMDAPLYENLPGFVTSIRAIEVPKIPRQKLQFPDDTNMDLAAGSTLFFSGARNFELLSPEEQEFAINTTVQYAPRAYEWMRNCKATADGLSIEKAGRETPLDQLPDFEWDKVQSFPMVWQNHGNNEPHLQILGCCVYALTTTDPKTGQKTTITDIQEVRRICHGLQSKVYRPENVYAHDWKEGDLVLFHNRGVMHSISGQLETWPEKRLLWQCNMASGAVPKAYGRGEC</sequence>
<dbReference type="STRING" id="86259.A0A4Z1PBV1"/>
<keyword evidence="9" id="KW-1185">Reference proteome</keyword>
<dbReference type="PANTHER" id="PTHR43779">
    <property type="entry name" value="DIOXYGENASE RV0097-RELATED"/>
    <property type="match status" value="1"/>
</dbReference>
<dbReference type="InterPro" id="IPR042098">
    <property type="entry name" value="TauD-like_sf"/>
</dbReference>
<evidence type="ECO:0000256" key="4">
    <source>
        <dbReference type="ARBA" id="ARBA00022964"/>
    </source>
</evidence>
<keyword evidence="6" id="KW-0408">Iron</keyword>
<comment type="similarity">
    <text evidence="2">Belongs to the TfdA dioxygenase family.</text>
</comment>
<evidence type="ECO:0000256" key="1">
    <source>
        <dbReference type="ARBA" id="ARBA00001954"/>
    </source>
</evidence>
<dbReference type="AlphaFoldDB" id="A0A4Z1PBV1"/>
<dbReference type="GO" id="GO:0046872">
    <property type="term" value="F:metal ion binding"/>
    <property type="evidence" value="ECO:0007669"/>
    <property type="project" value="UniProtKB-KW"/>
</dbReference>
<keyword evidence="4 8" id="KW-0223">Dioxygenase</keyword>
<evidence type="ECO:0000259" key="7">
    <source>
        <dbReference type="Pfam" id="PF02668"/>
    </source>
</evidence>
<evidence type="ECO:0000256" key="5">
    <source>
        <dbReference type="ARBA" id="ARBA00023002"/>
    </source>
</evidence>
<comment type="cofactor">
    <cofactor evidence="1">
        <name>Fe(2+)</name>
        <dbReference type="ChEBI" id="CHEBI:29033"/>
    </cofactor>
</comment>
<dbReference type="GO" id="GO:0051213">
    <property type="term" value="F:dioxygenase activity"/>
    <property type="evidence" value="ECO:0007669"/>
    <property type="project" value="UniProtKB-KW"/>
</dbReference>
<dbReference type="EMBL" id="SNSC02000007">
    <property type="protein sequence ID" value="TID22666.1"/>
    <property type="molecule type" value="Genomic_DNA"/>
</dbReference>
<feature type="domain" description="TauD/TfdA-like" evidence="7">
    <location>
        <begin position="30"/>
        <end position="373"/>
    </location>
</feature>
<dbReference type="Proteomes" id="UP000298493">
    <property type="component" value="Unassembled WGS sequence"/>
</dbReference>
<evidence type="ECO:0000256" key="2">
    <source>
        <dbReference type="ARBA" id="ARBA00005896"/>
    </source>
</evidence>
<accession>A0A4Z1PBV1</accession>
<dbReference type="InterPro" id="IPR051178">
    <property type="entry name" value="TfdA_dioxygenase"/>
</dbReference>
<dbReference type="InterPro" id="IPR003819">
    <property type="entry name" value="TauD/TfdA-like"/>
</dbReference>
<evidence type="ECO:0000313" key="8">
    <source>
        <dbReference type="EMBL" id="TID22666.1"/>
    </source>
</evidence>
<gene>
    <name evidence="8" type="ORF">E6O75_ATG01840</name>
</gene>
<dbReference type="Gene3D" id="3.60.130.10">
    <property type="entry name" value="Clavaminate synthase-like"/>
    <property type="match status" value="1"/>
</dbReference>
<evidence type="ECO:0000256" key="6">
    <source>
        <dbReference type="ARBA" id="ARBA00023004"/>
    </source>
</evidence>
<organism evidence="8 9">
    <name type="scientific">Venturia nashicola</name>
    <dbReference type="NCBI Taxonomy" id="86259"/>
    <lineage>
        <taxon>Eukaryota</taxon>
        <taxon>Fungi</taxon>
        <taxon>Dikarya</taxon>
        <taxon>Ascomycota</taxon>
        <taxon>Pezizomycotina</taxon>
        <taxon>Dothideomycetes</taxon>
        <taxon>Pleosporomycetidae</taxon>
        <taxon>Venturiales</taxon>
        <taxon>Venturiaceae</taxon>
        <taxon>Venturia</taxon>
    </lineage>
</organism>
<keyword evidence="3" id="KW-0479">Metal-binding</keyword>
<dbReference type="Pfam" id="PF02668">
    <property type="entry name" value="TauD"/>
    <property type="match status" value="1"/>
</dbReference>
<evidence type="ECO:0000256" key="3">
    <source>
        <dbReference type="ARBA" id="ARBA00022723"/>
    </source>
</evidence>
<evidence type="ECO:0000313" key="9">
    <source>
        <dbReference type="Proteomes" id="UP000298493"/>
    </source>
</evidence>
<reference evidence="8 9" key="1">
    <citation type="submission" date="2019-04" db="EMBL/GenBank/DDBJ databases">
        <title>High contiguity whole genome sequence and gene annotation resource for two Venturia nashicola isolates.</title>
        <authorList>
            <person name="Prokchorchik M."/>
            <person name="Won K."/>
            <person name="Lee Y."/>
            <person name="Choi E.D."/>
            <person name="Segonzac C."/>
            <person name="Sohn K.H."/>
        </authorList>
    </citation>
    <scope>NUCLEOTIDE SEQUENCE [LARGE SCALE GENOMIC DNA]</scope>
    <source>
        <strain evidence="8 9">PRI2</strain>
    </source>
</reference>
<comment type="caution">
    <text evidence="8">The sequence shown here is derived from an EMBL/GenBank/DDBJ whole genome shotgun (WGS) entry which is preliminary data.</text>
</comment>
<name>A0A4Z1PBV1_9PEZI</name>
<dbReference type="PANTHER" id="PTHR43779:SF2">
    <property type="entry name" value="ALPHA-KETOGLUTARATE-DEPENDENT XANTHINE DIOXYGENASE XAN1"/>
    <property type="match status" value="1"/>
</dbReference>
<dbReference type="SUPFAM" id="SSF51197">
    <property type="entry name" value="Clavaminate synthase-like"/>
    <property type="match status" value="1"/>
</dbReference>
<proteinExistence type="inferred from homology"/>